<evidence type="ECO:0000259" key="1">
    <source>
        <dbReference type="Pfam" id="PF09557"/>
    </source>
</evidence>
<protein>
    <recommendedName>
        <fullName evidence="5">DUF2382 domain-containing protein</fullName>
    </recommendedName>
</protein>
<dbReference type="Pfam" id="PF09557">
    <property type="entry name" value="DUF2382"/>
    <property type="match status" value="1"/>
</dbReference>
<dbReference type="InterPro" id="IPR052967">
    <property type="entry name" value="Stress_Response_Assoc"/>
</dbReference>
<keyword evidence="4" id="KW-1185">Reference proteome</keyword>
<reference evidence="3 4" key="1">
    <citation type="submission" date="2014-08" db="EMBL/GenBank/DDBJ databases">
        <authorList>
            <person name="den Bakker H.C."/>
        </authorList>
    </citation>
    <scope>NUCLEOTIDE SEQUENCE [LARGE SCALE GENOMIC DNA]</scope>
    <source>
        <strain evidence="3 4">DSM 18334</strain>
    </source>
</reference>
<evidence type="ECO:0000259" key="2">
    <source>
        <dbReference type="Pfam" id="PF11181"/>
    </source>
</evidence>
<dbReference type="PANTHER" id="PTHR38463:SF1">
    <property type="entry name" value="STRESS RESPONSE PROTEIN YSNF"/>
    <property type="match status" value="1"/>
</dbReference>
<name>A0A098M9A5_9BACL</name>
<proteinExistence type="predicted"/>
<dbReference type="eggNOG" id="COG3861">
    <property type="taxonomic scope" value="Bacteria"/>
</dbReference>
<reference evidence="3 4" key="2">
    <citation type="submission" date="2014-10" db="EMBL/GenBank/DDBJ databases">
        <title>Comparative genomics of the Paenibacillus odorifer group.</title>
        <authorList>
            <person name="Tsai Y.-C."/>
            <person name="Martin N."/>
            <person name="Korlach J."/>
            <person name="Wiedmann M."/>
        </authorList>
    </citation>
    <scope>NUCLEOTIDE SEQUENCE [LARGE SCALE GENOMIC DNA]</scope>
    <source>
        <strain evidence="3 4">DSM 18334</strain>
    </source>
</reference>
<dbReference type="InterPro" id="IPR019060">
    <property type="entry name" value="DUF2382"/>
</dbReference>
<dbReference type="EMBL" id="JQCR01000002">
    <property type="protein sequence ID" value="KGE19129.1"/>
    <property type="molecule type" value="Genomic_DNA"/>
</dbReference>
<dbReference type="InterPro" id="IPR025889">
    <property type="entry name" value="GSP17M-like_dom"/>
</dbReference>
<feature type="domain" description="DUF2382" evidence="1">
    <location>
        <begin position="280"/>
        <end position="388"/>
    </location>
</feature>
<dbReference type="RefSeq" id="WP_036649767.1">
    <property type="nucleotide sequence ID" value="NZ_JQCR01000002.1"/>
</dbReference>
<dbReference type="STRING" id="268407.PWYN_07035"/>
<comment type="caution">
    <text evidence="3">The sequence shown here is derived from an EMBL/GenBank/DDBJ whole genome shotgun (WGS) entry which is preliminary data.</text>
</comment>
<feature type="domain" description="General stress protein 17M-like" evidence="2">
    <location>
        <begin position="5"/>
        <end position="74"/>
    </location>
</feature>
<evidence type="ECO:0000313" key="4">
    <source>
        <dbReference type="Proteomes" id="UP000029734"/>
    </source>
</evidence>
<gene>
    <name evidence="3" type="ORF">PWYN_07035</name>
</gene>
<evidence type="ECO:0000313" key="3">
    <source>
        <dbReference type="EMBL" id="KGE19129.1"/>
    </source>
</evidence>
<accession>A0A098M9A5</accession>
<evidence type="ECO:0008006" key="5">
    <source>
        <dbReference type="Google" id="ProtNLM"/>
    </source>
</evidence>
<dbReference type="Pfam" id="PF11181">
    <property type="entry name" value="YflT"/>
    <property type="match status" value="1"/>
</dbReference>
<dbReference type="AlphaFoldDB" id="A0A098M9A5"/>
<dbReference type="PANTHER" id="PTHR38463">
    <property type="entry name" value="STRESS RESPONSE PROTEIN YSNF"/>
    <property type="match status" value="1"/>
</dbReference>
<organism evidence="3 4">
    <name type="scientific">Paenibacillus wynnii</name>
    <dbReference type="NCBI Taxonomy" id="268407"/>
    <lineage>
        <taxon>Bacteria</taxon>
        <taxon>Bacillati</taxon>
        <taxon>Bacillota</taxon>
        <taxon>Bacilli</taxon>
        <taxon>Bacillales</taxon>
        <taxon>Paenibacillaceae</taxon>
        <taxon>Paenibacillus</taxon>
    </lineage>
</organism>
<dbReference type="NCBIfam" id="TIGR02271">
    <property type="entry name" value="YsnF/AvaK domain"/>
    <property type="match status" value="1"/>
</dbReference>
<dbReference type="OrthoDB" id="118405at2"/>
<dbReference type="Proteomes" id="UP000029734">
    <property type="component" value="Unassembled WGS sequence"/>
</dbReference>
<sequence>MNKKIVGVFHTEHEASQAIQELKQHGFQADDISVIARNKKDVNTINDETGSKGAEGLASGAATGGFLGGLTGLLVGIGALAIPGIGPIIAAGPIAATLAGAAVGAGTGGLVGGLIGLGIPEEHAESYDKHVEEGRILVMVDADTSKADDIYSVFRKYNSANSDHYTNANTDNNTLGEKVVGTMKETGNTVGDKVGDTVKGARNVVENTVDAAFNGSGLEGRTDTGLDTMNSATMAGTTPLDNAYRPGMTGTVDTDTVAITSATTADVTDRDLDRDEDRKLRLREEQLDVSKINVEMGEVFVHKDVIEEQKTINVPVTREEVVIERRAINDDPTAESVGIDETIRIPVSEERVQVSKNTVVTGEVEIHKRAVTDTQQVQDTVRHEEARVDKTGNVMVNGDDDLTTEGRI</sequence>